<organism evidence="2 3">
    <name type="scientific">Coprinellus micaceus</name>
    <name type="common">Glistening ink-cap mushroom</name>
    <name type="synonym">Coprinus micaceus</name>
    <dbReference type="NCBI Taxonomy" id="71717"/>
    <lineage>
        <taxon>Eukaryota</taxon>
        <taxon>Fungi</taxon>
        <taxon>Dikarya</taxon>
        <taxon>Basidiomycota</taxon>
        <taxon>Agaricomycotina</taxon>
        <taxon>Agaricomycetes</taxon>
        <taxon>Agaricomycetidae</taxon>
        <taxon>Agaricales</taxon>
        <taxon>Agaricineae</taxon>
        <taxon>Psathyrellaceae</taxon>
        <taxon>Coprinellus</taxon>
    </lineage>
</organism>
<reference evidence="2 3" key="1">
    <citation type="journal article" date="2019" name="Nat. Ecol. Evol.">
        <title>Megaphylogeny resolves global patterns of mushroom evolution.</title>
        <authorList>
            <person name="Varga T."/>
            <person name="Krizsan K."/>
            <person name="Foldi C."/>
            <person name="Dima B."/>
            <person name="Sanchez-Garcia M."/>
            <person name="Sanchez-Ramirez S."/>
            <person name="Szollosi G.J."/>
            <person name="Szarkandi J.G."/>
            <person name="Papp V."/>
            <person name="Albert L."/>
            <person name="Andreopoulos W."/>
            <person name="Angelini C."/>
            <person name="Antonin V."/>
            <person name="Barry K.W."/>
            <person name="Bougher N.L."/>
            <person name="Buchanan P."/>
            <person name="Buyck B."/>
            <person name="Bense V."/>
            <person name="Catcheside P."/>
            <person name="Chovatia M."/>
            <person name="Cooper J."/>
            <person name="Damon W."/>
            <person name="Desjardin D."/>
            <person name="Finy P."/>
            <person name="Geml J."/>
            <person name="Haridas S."/>
            <person name="Hughes K."/>
            <person name="Justo A."/>
            <person name="Karasinski D."/>
            <person name="Kautmanova I."/>
            <person name="Kiss B."/>
            <person name="Kocsube S."/>
            <person name="Kotiranta H."/>
            <person name="LaButti K.M."/>
            <person name="Lechner B.E."/>
            <person name="Liimatainen K."/>
            <person name="Lipzen A."/>
            <person name="Lukacs Z."/>
            <person name="Mihaltcheva S."/>
            <person name="Morgado L.N."/>
            <person name="Niskanen T."/>
            <person name="Noordeloos M.E."/>
            <person name="Ohm R.A."/>
            <person name="Ortiz-Santana B."/>
            <person name="Ovrebo C."/>
            <person name="Racz N."/>
            <person name="Riley R."/>
            <person name="Savchenko A."/>
            <person name="Shiryaev A."/>
            <person name="Soop K."/>
            <person name="Spirin V."/>
            <person name="Szebenyi C."/>
            <person name="Tomsovsky M."/>
            <person name="Tulloss R.E."/>
            <person name="Uehling J."/>
            <person name="Grigoriev I.V."/>
            <person name="Vagvolgyi C."/>
            <person name="Papp T."/>
            <person name="Martin F.M."/>
            <person name="Miettinen O."/>
            <person name="Hibbett D.S."/>
            <person name="Nagy L.G."/>
        </authorList>
    </citation>
    <scope>NUCLEOTIDE SEQUENCE [LARGE SCALE GENOMIC DNA]</scope>
    <source>
        <strain evidence="2 3">FP101781</strain>
    </source>
</reference>
<feature type="region of interest" description="Disordered" evidence="1">
    <location>
        <begin position="186"/>
        <end position="220"/>
    </location>
</feature>
<feature type="region of interest" description="Disordered" evidence="1">
    <location>
        <begin position="34"/>
        <end position="136"/>
    </location>
</feature>
<feature type="compositionally biased region" description="Polar residues" evidence="1">
    <location>
        <begin position="125"/>
        <end position="136"/>
    </location>
</feature>
<accession>A0A4Y7SRA0</accession>
<keyword evidence="3" id="KW-1185">Reference proteome</keyword>
<evidence type="ECO:0000313" key="2">
    <source>
        <dbReference type="EMBL" id="TEB24375.1"/>
    </source>
</evidence>
<comment type="caution">
    <text evidence="2">The sequence shown here is derived from an EMBL/GenBank/DDBJ whole genome shotgun (WGS) entry which is preliminary data.</text>
</comment>
<dbReference type="AlphaFoldDB" id="A0A4Y7SRA0"/>
<dbReference type="EMBL" id="QPFP01000067">
    <property type="protein sequence ID" value="TEB24375.1"/>
    <property type="molecule type" value="Genomic_DNA"/>
</dbReference>
<protein>
    <submittedName>
        <fullName evidence="2">Uncharacterized protein</fullName>
    </submittedName>
</protein>
<dbReference type="Proteomes" id="UP000298030">
    <property type="component" value="Unassembled WGS sequence"/>
</dbReference>
<gene>
    <name evidence="2" type="ORF">FA13DRAFT_1797261</name>
</gene>
<sequence>MGPNNSGQHSRHGFWPHPHIHLPTVQQTRYYEQGFWEPPQSPPPTNQHISIPLSVGNRVSGYDSHPNQLQPQDSYLRPASQYLHPHDFSPVQPSPRRWDYSTATQLPGHSDACYRTQDRNPGASGRSQQHPQIQRTYQPAAPNVYGEHPSPQKYTQARLSISDASERPNPKKRTWPHPLSIYVSLQRSASRTPPNTVGNAGSHSDRTTISKPSDSKTKPIVRTFSERKLLTLYARIRRQTYP</sequence>
<name>A0A4Y7SRA0_COPMI</name>
<feature type="compositionally biased region" description="Basic and acidic residues" evidence="1">
    <location>
        <begin position="203"/>
        <end position="217"/>
    </location>
</feature>
<evidence type="ECO:0000256" key="1">
    <source>
        <dbReference type="SAM" id="MobiDB-lite"/>
    </source>
</evidence>
<feature type="compositionally biased region" description="Polar residues" evidence="1">
    <location>
        <begin position="186"/>
        <end position="202"/>
    </location>
</feature>
<proteinExistence type="predicted"/>
<evidence type="ECO:0000313" key="3">
    <source>
        <dbReference type="Proteomes" id="UP000298030"/>
    </source>
</evidence>